<accession>A0A5J9TCD0</accession>
<evidence type="ECO:0000313" key="2">
    <source>
        <dbReference type="EMBL" id="TVU08638.1"/>
    </source>
</evidence>
<protein>
    <submittedName>
        <fullName evidence="2">Uncharacterized protein</fullName>
    </submittedName>
</protein>
<gene>
    <name evidence="2" type="ORF">EJB05_42049</name>
</gene>
<sequence length="133" mass="14284">MVSLGLAMSEAESNGILACDKSKVSVEELLKVMNAAELGLGALVELLKLARLAQQADGVSRTAPRSSSILTAMATASSALIAPRSMSAYIPFGSNARIRREEYLQESVPSRRCGGKHNKSEHSNARQRQKEAR</sequence>
<evidence type="ECO:0000256" key="1">
    <source>
        <dbReference type="SAM" id="MobiDB-lite"/>
    </source>
</evidence>
<keyword evidence="3" id="KW-1185">Reference proteome</keyword>
<dbReference type="AlphaFoldDB" id="A0A5J9TCD0"/>
<feature type="compositionally biased region" description="Basic and acidic residues" evidence="1">
    <location>
        <begin position="118"/>
        <end position="133"/>
    </location>
</feature>
<proteinExistence type="predicted"/>
<dbReference type="Proteomes" id="UP000324897">
    <property type="component" value="Chromosome 3"/>
</dbReference>
<dbReference type="EMBL" id="RWGY01000039">
    <property type="protein sequence ID" value="TVU08638.1"/>
    <property type="molecule type" value="Genomic_DNA"/>
</dbReference>
<dbReference type="Gramene" id="TVU08638">
    <property type="protein sequence ID" value="TVU08638"/>
    <property type="gene ID" value="EJB05_42049"/>
</dbReference>
<reference evidence="2 3" key="1">
    <citation type="journal article" date="2019" name="Sci. Rep.">
        <title>A high-quality genome of Eragrostis curvula grass provides insights into Poaceae evolution and supports new strategies to enhance forage quality.</title>
        <authorList>
            <person name="Carballo J."/>
            <person name="Santos B.A.C.M."/>
            <person name="Zappacosta D."/>
            <person name="Garbus I."/>
            <person name="Selva J.P."/>
            <person name="Gallo C.A."/>
            <person name="Diaz A."/>
            <person name="Albertini E."/>
            <person name="Caccamo M."/>
            <person name="Echenique V."/>
        </authorList>
    </citation>
    <scope>NUCLEOTIDE SEQUENCE [LARGE SCALE GENOMIC DNA]</scope>
    <source>
        <strain evidence="3">cv. Victoria</strain>
        <tissue evidence="2">Leaf</tissue>
    </source>
</reference>
<name>A0A5J9TCD0_9POAL</name>
<feature type="region of interest" description="Disordered" evidence="1">
    <location>
        <begin position="106"/>
        <end position="133"/>
    </location>
</feature>
<feature type="non-terminal residue" evidence="2">
    <location>
        <position position="1"/>
    </location>
</feature>
<comment type="caution">
    <text evidence="2">The sequence shown here is derived from an EMBL/GenBank/DDBJ whole genome shotgun (WGS) entry which is preliminary data.</text>
</comment>
<organism evidence="2 3">
    <name type="scientific">Eragrostis curvula</name>
    <name type="common">weeping love grass</name>
    <dbReference type="NCBI Taxonomy" id="38414"/>
    <lineage>
        <taxon>Eukaryota</taxon>
        <taxon>Viridiplantae</taxon>
        <taxon>Streptophyta</taxon>
        <taxon>Embryophyta</taxon>
        <taxon>Tracheophyta</taxon>
        <taxon>Spermatophyta</taxon>
        <taxon>Magnoliopsida</taxon>
        <taxon>Liliopsida</taxon>
        <taxon>Poales</taxon>
        <taxon>Poaceae</taxon>
        <taxon>PACMAD clade</taxon>
        <taxon>Chloridoideae</taxon>
        <taxon>Eragrostideae</taxon>
        <taxon>Eragrostidinae</taxon>
        <taxon>Eragrostis</taxon>
    </lineage>
</organism>
<evidence type="ECO:0000313" key="3">
    <source>
        <dbReference type="Proteomes" id="UP000324897"/>
    </source>
</evidence>